<gene>
    <name evidence="1" type="ORF">M9H77_17772</name>
</gene>
<name>A0ACC0B5J9_CATRO</name>
<comment type="caution">
    <text evidence="1">The sequence shown here is derived from an EMBL/GenBank/DDBJ whole genome shotgun (WGS) entry which is preliminary data.</text>
</comment>
<dbReference type="Proteomes" id="UP001060085">
    <property type="component" value="Linkage Group LG04"/>
</dbReference>
<accession>A0ACC0B5J9</accession>
<reference evidence="2" key="1">
    <citation type="journal article" date="2023" name="Nat. Plants">
        <title>Single-cell RNA sequencing provides a high-resolution roadmap for understanding the multicellular compartmentation of specialized metabolism.</title>
        <authorList>
            <person name="Sun S."/>
            <person name="Shen X."/>
            <person name="Li Y."/>
            <person name="Li Y."/>
            <person name="Wang S."/>
            <person name="Li R."/>
            <person name="Zhang H."/>
            <person name="Shen G."/>
            <person name="Guo B."/>
            <person name="Wei J."/>
            <person name="Xu J."/>
            <person name="St-Pierre B."/>
            <person name="Chen S."/>
            <person name="Sun C."/>
        </authorList>
    </citation>
    <scope>NUCLEOTIDE SEQUENCE [LARGE SCALE GENOMIC DNA]</scope>
</reference>
<protein>
    <submittedName>
        <fullName evidence="1">Uncharacterized protein</fullName>
    </submittedName>
</protein>
<keyword evidence="2" id="KW-1185">Reference proteome</keyword>
<evidence type="ECO:0000313" key="1">
    <source>
        <dbReference type="EMBL" id="KAI5667919.1"/>
    </source>
</evidence>
<sequence>MSHGYGYTQTLPWTLEGRVPSGSRNDEKEMKTDENESRRQKNTTHLEWQNNVPLTIGAEDAGQLFVQDFTFLDQELKTLIQDFDLGLARLDYSQGCFELKREEQSRATNWGLIGVID</sequence>
<evidence type="ECO:0000313" key="2">
    <source>
        <dbReference type="Proteomes" id="UP001060085"/>
    </source>
</evidence>
<organism evidence="1 2">
    <name type="scientific">Catharanthus roseus</name>
    <name type="common">Madagascar periwinkle</name>
    <name type="synonym">Vinca rosea</name>
    <dbReference type="NCBI Taxonomy" id="4058"/>
    <lineage>
        <taxon>Eukaryota</taxon>
        <taxon>Viridiplantae</taxon>
        <taxon>Streptophyta</taxon>
        <taxon>Embryophyta</taxon>
        <taxon>Tracheophyta</taxon>
        <taxon>Spermatophyta</taxon>
        <taxon>Magnoliopsida</taxon>
        <taxon>eudicotyledons</taxon>
        <taxon>Gunneridae</taxon>
        <taxon>Pentapetalae</taxon>
        <taxon>asterids</taxon>
        <taxon>lamiids</taxon>
        <taxon>Gentianales</taxon>
        <taxon>Apocynaceae</taxon>
        <taxon>Rauvolfioideae</taxon>
        <taxon>Vinceae</taxon>
        <taxon>Catharanthinae</taxon>
        <taxon>Catharanthus</taxon>
    </lineage>
</organism>
<dbReference type="EMBL" id="CM044704">
    <property type="protein sequence ID" value="KAI5667919.1"/>
    <property type="molecule type" value="Genomic_DNA"/>
</dbReference>
<proteinExistence type="predicted"/>